<gene>
    <name evidence="2" type="ORF">PHPALM_31464</name>
</gene>
<accession>A0A2P4X2I9</accession>
<evidence type="ECO:0000256" key="1">
    <source>
        <dbReference type="SAM" id="MobiDB-lite"/>
    </source>
</evidence>
<reference evidence="2 3" key="1">
    <citation type="journal article" date="2017" name="Genome Biol. Evol.">
        <title>Phytophthora megakarya and P. palmivora, closely related causal agents of cacao black pod rot, underwent increases in genome sizes and gene numbers by different mechanisms.</title>
        <authorList>
            <person name="Ali S.S."/>
            <person name="Shao J."/>
            <person name="Lary D.J."/>
            <person name="Kronmiller B."/>
            <person name="Shen D."/>
            <person name="Strem M.D."/>
            <person name="Amoako-Attah I."/>
            <person name="Akrofi A.Y."/>
            <person name="Begoude B.A."/>
            <person name="Ten Hoopen G.M."/>
            <person name="Coulibaly K."/>
            <person name="Kebe B.I."/>
            <person name="Melnick R.L."/>
            <person name="Guiltinan M.J."/>
            <person name="Tyler B.M."/>
            <person name="Meinhardt L.W."/>
            <person name="Bailey B.A."/>
        </authorList>
    </citation>
    <scope>NUCLEOTIDE SEQUENCE [LARGE SCALE GENOMIC DNA]</scope>
    <source>
        <strain evidence="3">sbr112.9</strain>
    </source>
</reference>
<dbReference type="InterPro" id="IPR018247">
    <property type="entry name" value="EF_Hand_1_Ca_BS"/>
</dbReference>
<keyword evidence="3" id="KW-1185">Reference proteome</keyword>
<dbReference type="Proteomes" id="UP000237271">
    <property type="component" value="Unassembled WGS sequence"/>
</dbReference>
<comment type="caution">
    <text evidence="2">The sequence shown here is derived from an EMBL/GenBank/DDBJ whole genome shotgun (WGS) entry which is preliminary data.</text>
</comment>
<dbReference type="AlphaFoldDB" id="A0A2P4X2I9"/>
<feature type="region of interest" description="Disordered" evidence="1">
    <location>
        <begin position="1"/>
        <end position="23"/>
    </location>
</feature>
<dbReference type="EMBL" id="NCKW01017032">
    <property type="protein sequence ID" value="POM59757.1"/>
    <property type="molecule type" value="Genomic_DNA"/>
</dbReference>
<organism evidence="2 3">
    <name type="scientific">Phytophthora palmivora</name>
    <dbReference type="NCBI Taxonomy" id="4796"/>
    <lineage>
        <taxon>Eukaryota</taxon>
        <taxon>Sar</taxon>
        <taxon>Stramenopiles</taxon>
        <taxon>Oomycota</taxon>
        <taxon>Peronosporomycetes</taxon>
        <taxon>Peronosporales</taxon>
        <taxon>Peronosporaceae</taxon>
        <taxon>Phytophthora</taxon>
    </lineage>
</organism>
<evidence type="ECO:0000313" key="2">
    <source>
        <dbReference type="EMBL" id="POM59757.1"/>
    </source>
</evidence>
<protein>
    <submittedName>
        <fullName evidence="2">Uncharacterized protein</fullName>
    </submittedName>
</protein>
<dbReference type="PROSITE" id="PS00018">
    <property type="entry name" value="EF_HAND_1"/>
    <property type="match status" value="1"/>
</dbReference>
<evidence type="ECO:0000313" key="3">
    <source>
        <dbReference type="Proteomes" id="UP000237271"/>
    </source>
</evidence>
<proteinExistence type="predicted"/>
<name>A0A2P4X2I9_9STRA</name>
<sequence>MVTKLIPRKQSVNAKKRSRAQFENGTPSEALRRLFATVAARRLNDRHPLSLHEEVGEEYMRCLRVLFHASDANEDNAITPNELLVLHRS</sequence>